<dbReference type="Proteomes" id="UP000556026">
    <property type="component" value="Unassembled WGS sequence"/>
</dbReference>
<proteinExistence type="predicted"/>
<sequence length="390" mass="42823">MNKGATLKRWVLVSPWSLAIFLFIPLLAVLKVAWHLPLPLPGVKTPLLVNNISFAVVAALRLGYYLLRLPSGIRYGAAGVPGYTLDAAGAPDEVRERLKAGGFRFCADGSYGEKPDRGYWGTVLVYGGLLLTLATGAFDNLYQFSGTLLDGQGRATDLNKAESYRDLLTGPLSGTPSQLPQLKILRQINPNQSYPRGATEVAFLFPDGAAKKTILKCPDPFPLGVFDIYMSKMVYEPKLLVTIDKVNQVFSGSVLLDPLVTPERGYSFYGAFVNNNLDGEVFYQPEKSRLRFTLRQGSLLLVDKELVFQGDRMQSSGNIDFVVERMGVWSELHVVRRRHIALLVAGAALALLGVILRLVFGRQRVWLENVYGNCRVGAAGAAAKEILEKA</sequence>
<keyword evidence="1" id="KW-1133">Transmembrane helix</keyword>
<comment type="caution">
    <text evidence="2">The sequence shown here is derived from an EMBL/GenBank/DDBJ whole genome shotgun (WGS) entry which is preliminary data.</text>
</comment>
<gene>
    <name evidence="2" type="ORF">GMST_30510</name>
</gene>
<dbReference type="EMBL" id="BLXX01000010">
    <property type="protein sequence ID" value="GFO60726.1"/>
    <property type="molecule type" value="Genomic_DNA"/>
</dbReference>
<accession>A0A6V8ML54</accession>
<evidence type="ECO:0000313" key="3">
    <source>
        <dbReference type="Proteomes" id="UP000556026"/>
    </source>
</evidence>
<organism evidence="2 3">
    <name type="scientific">Geomonas silvestris</name>
    <dbReference type="NCBI Taxonomy" id="2740184"/>
    <lineage>
        <taxon>Bacteria</taxon>
        <taxon>Pseudomonadati</taxon>
        <taxon>Thermodesulfobacteriota</taxon>
        <taxon>Desulfuromonadia</taxon>
        <taxon>Geobacterales</taxon>
        <taxon>Geobacteraceae</taxon>
        <taxon>Geomonas</taxon>
    </lineage>
</organism>
<evidence type="ECO:0000256" key="1">
    <source>
        <dbReference type="SAM" id="Phobius"/>
    </source>
</evidence>
<protein>
    <recommendedName>
        <fullName evidence="4">ResB-like domain-containing protein</fullName>
    </recommendedName>
</protein>
<evidence type="ECO:0000313" key="2">
    <source>
        <dbReference type="EMBL" id="GFO60726.1"/>
    </source>
</evidence>
<evidence type="ECO:0008006" key="4">
    <source>
        <dbReference type="Google" id="ProtNLM"/>
    </source>
</evidence>
<feature type="transmembrane region" description="Helical" evidence="1">
    <location>
        <begin position="12"/>
        <end position="36"/>
    </location>
</feature>
<dbReference type="AlphaFoldDB" id="A0A6V8ML54"/>
<name>A0A6V8ML54_9BACT</name>
<feature type="transmembrane region" description="Helical" evidence="1">
    <location>
        <begin position="48"/>
        <end position="67"/>
    </location>
</feature>
<dbReference type="RefSeq" id="WP_183355541.1">
    <property type="nucleotide sequence ID" value="NZ_BLXX01000010.1"/>
</dbReference>
<feature type="transmembrane region" description="Helical" evidence="1">
    <location>
        <begin position="340"/>
        <end position="360"/>
    </location>
</feature>
<keyword evidence="1" id="KW-0812">Transmembrane</keyword>
<keyword evidence="3" id="KW-1185">Reference proteome</keyword>
<reference evidence="3" key="1">
    <citation type="submission" date="2020-06" db="EMBL/GenBank/DDBJ databases">
        <title>Draft genomic sequence of Geomonas sp. Red330.</title>
        <authorList>
            <person name="Itoh H."/>
            <person name="Zhenxing X."/>
            <person name="Ushijima N."/>
            <person name="Masuda Y."/>
            <person name="Shiratori Y."/>
            <person name="Senoo K."/>
        </authorList>
    </citation>
    <scope>NUCLEOTIDE SEQUENCE [LARGE SCALE GENOMIC DNA]</scope>
    <source>
        <strain evidence="3">Red330</strain>
    </source>
</reference>
<keyword evidence="1" id="KW-0472">Membrane</keyword>